<accession>A0A2P5E286</accession>
<dbReference type="InterPro" id="IPR001005">
    <property type="entry name" value="SANT/Myb"/>
</dbReference>
<evidence type="ECO:0000256" key="1">
    <source>
        <dbReference type="SAM" id="MobiDB-lite"/>
    </source>
</evidence>
<feature type="region of interest" description="Disordered" evidence="1">
    <location>
        <begin position="330"/>
        <end position="409"/>
    </location>
</feature>
<keyword evidence="2" id="KW-0238">DNA-binding</keyword>
<dbReference type="STRING" id="3476.A0A2P5E286"/>
<name>A0A2P5E286_PARAD</name>
<dbReference type="EMBL" id="JXTB01000003">
    <property type="protein sequence ID" value="PON79656.1"/>
    <property type="molecule type" value="Genomic_DNA"/>
</dbReference>
<dbReference type="Gene3D" id="1.10.10.60">
    <property type="entry name" value="Homeodomain-like"/>
    <property type="match status" value="1"/>
</dbReference>
<feature type="compositionally biased region" description="Acidic residues" evidence="1">
    <location>
        <begin position="353"/>
        <end position="368"/>
    </location>
</feature>
<sequence>MGCKRPFEEMEFEELPFKHSRHLEYSNKPASFSEVVSSYNAHQGHLIAAKDEGASFKFQWTEEHEKETAFKASTFIDKDFVTNNTLSLVTKSCAENDTISGPSGAVAYRPLSPGYFEYDFPRRTFVCLDDVYSSSLDCSPRRKVPVGPNHQACIPIWRGKLNEKKVDSTELFEPKSSFSHSLGSDVADNCNEEKLVETCVIPMPDSNSSTQESGEVANGRTECGCLDAGSIRCVRQHVTERRKILRKTLGDVKFVNLGFCEMGEEVSCKWSEEEELIFHEAVYSNPASMGRNFWKQLSGVFPSRSKQELVSYYFNVFMLRKRAAQNRSELLENDSDDDEWHGSNEGLRAVRESEDDEDSAVESLDDRDEQLHHEEDFSEDESEDDDSSDGGNDCDGNVENNRGVTVKENGLRDHMSEAFMPKMVDGCKFDPVDKISGNSQDDFVFQDDSCMSFECQTNMSDSCGPVDTGSTFKVSDIRSEDNKCLHSKLDSSGGLVDHLYITDLCDAKDWDARYITGPVKGFDLQPWNMIEDIFGEGKENFKTWDG</sequence>
<proteinExistence type="predicted"/>
<evidence type="ECO:0000313" key="2">
    <source>
        <dbReference type="EMBL" id="PON79656.1"/>
    </source>
</evidence>
<dbReference type="Proteomes" id="UP000237105">
    <property type="component" value="Unassembled WGS sequence"/>
</dbReference>
<dbReference type="CDD" id="cd00167">
    <property type="entry name" value="SANT"/>
    <property type="match status" value="1"/>
</dbReference>
<dbReference type="InterPro" id="IPR009057">
    <property type="entry name" value="Homeodomain-like_sf"/>
</dbReference>
<feature type="compositionally biased region" description="Acidic residues" evidence="1">
    <location>
        <begin position="376"/>
        <end position="388"/>
    </location>
</feature>
<dbReference type="SUPFAM" id="SSF46689">
    <property type="entry name" value="Homeodomain-like"/>
    <property type="match status" value="1"/>
</dbReference>
<dbReference type="PANTHER" id="PTHR46872">
    <property type="entry name" value="DNA BINDING PROTEIN"/>
    <property type="match status" value="1"/>
</dbReference>
<keyword evidence="3" id="KW-1185">Reference proteome</keyword>
<dbReference type="GO" id="GO:0003677">
    <property type="term" value="F:DNA binding"/>
    <property type="evidence" value="ECO:0007669"/>
    <property type="project" value="UniProtKB-KW"/>
</dbReference>
<comment type="caution">
    <text evidence="2">The sequence shown here is derived from an EMBL/GenBank/DDBJ whole genome shotgun (WGS) entry which is preliminary data.</text>
</comment>
<reference evidence="3" key="1">
    <citation type="submission" date="2016-06" db="EMBL/GenBank/DDBJ databases">
        <title>Parallel loss of symbiosis genes in relatives of nitrogen-fixing non-legume Parasponia.</title>
        <authorList>
            <person name="Van Velzen R."/>
            <person name="Holmer R."/>
            <person name="Bu F."/>
            <person name="Rutten L."/>
            <person name="Van Zeijl A."/>
            <person name="Liu W."/>
            <person name="Santuari L."/>
            <person name="Cao Q."/>
            <person name="Sharma T."/>
            <person name="Shen D."/>
            <person name="Roswanjaya Y."/>
            <person name="Wardhani T."/>
            <person name="Kalhor M.S."/>
            <person name="Jansen J."/>
            <person name="Van den Hoogen J."/>
            <person name="Gungor B."/>
            <person name="Hartog M."/>
            <person name="Hontelez J."/>
            <person name="Verver J."/>
            <person name="Yang W.-C."/>
            <person name="Schijlen E."/>
            <person name="Repin R."/>
            <person name="Schilthuizen M."/>
            <person name="Schranz E."/>
            <person name="Heidstra R."/>
            <person name="Miyata K."/>
            <person name="Fedorova E."/>
            <person name="Kohlen W."/>
            <person name="Bisseling T."/>
            <person name="Smit S."/>
            <person name="Geurts R."/>
        </authorList>
    </citation>
    <scope>NUCLEOTIDE SEQUENCE [LARGE SCALE GENOMIC DNA]</scope>
    <source>
        <strain evidence="3">cv. WU1-14</strain>
    </source>
</reference>
<gene>
    <name evidence="2" type="ORF">PanWU01x14_008880</name>
</gene>
<keyword evidence="2" id="KW-0371">Homeobox</keyword>
<dbReference type="AlphaFoldDB" id="A0A2P5E286"/>
<protein>
    <submittedName>
        <fullName evidence="2">Homeodomain-like</fullName>
    </submittedName>
</protein>
<dbReference type="PANTHER" id="PTHR46872:SF5">
    <property type="entry name" value="MYB-LIKE DOMAIN-CONTAINING PROTEIN"/>
    <property type="match status" value="1"/>
</dbReference>
<evidence type="ECO:0000313" key="3">
    <source>
        <dbReference type="Proteomes" id="UP000237105"/>
    </source>
</evidence>
<dbReference type="OrthoDB" id="1908944at2759"/>
<organism evidence="2 3">
    <name type="scientific">Parasponia andersonii</name>
    <name type="common">Sponia andersonii</name>
    <dbReference type="NCBI Taxonomy" id="3476"/>
    <lineage>
        <taxon>Eukaryota</taxon>
        <taxon>Viridiplantae</taxon>
        <taxon>Streptophyta</taxon>
        <taxon>Embryophyta</taxon>
        <taxon>Tracheophyta</taxon>
        <taxon>Spermatophyta</taxon>
        <taxon>Magnoliopsida</taxon>
        <taxon>eudicotyledons</taxon>
        <taxon>Gunneridae</taxon>
        <taxon>Pentapetalae</taxon>
        <taxon>rosids</taxon>
        <taxon>fabids</taxon>
        <taxon>Rosales</taxon>
        <taxon>Cannabaceae</taxon>
        <taxon>Parasponia</taxon>
    </lineage>
</organism>